<gene>
    <name evidence="2" type="ORF">CFP71_36530</name>
</gene>
<protein>
    <submittedName>
        <fullName evidence="2">Uncharacterized protein</fullName>
    </submittedName>
</protein>
<dbReference type="AlphaFoldDB" id="A0A229RJB4"/>
<reference evidence="2 3" key="1">
    <citation type="submission" date="2017-07" db="EMBL/GenBank/DDBJ databases">
        <title>Amycolatopsis thailandensis Genome sequencing and assembly.</title>
        <authorList>
            <person name="Kaur N."/>
            <person name="Mayilraj S."/>
        </authorList>
    </citation>
    <scope>NUCLEOTIDE SEQUENCE [LARGE SCALE GENOMIC DNA]</scope>
    <source>
        <strain evidence="2 3">JCM 16380</strain>
    </source>
</reference>
<accession>A0A229RJB4</accession>
<evidence type="ECO:0000256" key="1">
    <source>
        <dbReference type="SAM" id="MobiDB-lite"/>
    </source>
</evidence>
<name>A0A229RJB4_9PSEU</name>
<sequence length="48" mass="5278">MDAEQQESTEEPRRGSHAAPEGAPVHPLIDLNRDPHPGRADHAKPDED</sequence>
<evidence type="ECO:0000313" key="3">
    <source>
        <dbReference type="Proteomes" id="UP000215223"/>
    </source>
</evidence>
<keyword evidence="3" id="KW-1185">Reference proteome</keyword>
<dbReference type="RefSeq" id="WP_093938479.1">
    <property type="nucleotide sequence ID" value="NZ_JBHUSO010000114.1"/>
</dbReference>
<dbReference type="Proteomes" id="UP000215223">
    <property type="component" value="Unassembled WGS sequence"/>
</dbReference>
<feature type="compositionally biased region" description="Basic and acidic residues" evidence="1">
    <location>
        <begin position="31"/>
        <end position="48"/>
    </location>
</feature>
<evidence type="ECO:0000313" key="2">
    <source>
        <dbReference type="EMBL" id="OXM46733.1"/>
    </source>
</evidence>
<dbReference type="OrthoDB" id="3696699at2"/>
<proteinExistence type="predicted"/>
<dbReference type="EMBL" id="NMQT01000147">
    <property type="protein sequence ID" value="OXM46733.1"/>
    <property type="molecule type" value="Genomic_DNA"/>
</dbReference>
<comment type="caution">
    <text evidence="2">The sequence shown here is derived from an EMBL/GenBank/DDBJ whole genome shotgun (WGS) entry which is preliminary data.</text>
</comment>
<feature type="region of interest" description="Disordered" evidence="1">
    <location>
        <begin position="1"/>
        <end position="48"/>
    </location>
</feature>
<organism evidence="2 3">
    <name type="scientific">Amycolatopsis thailandensis</name>
    <dbReference type="NCBI Taxonomy" id="589330"/>
    <lineage>
        <taxon>Bacteria</taxon>
        <taxon>Bacillati</taxon>
        <taxon>Actinomycetota</taxon>
        <taxon>Actinomycetes</taxon>
        <taxon>Pseudonocardiales</taxon>
        <taxon>Pseudonocardiaceae</taxon>
        <taxon>Amycolatopsis</taxon>
    </lineage>
</organism>